<sequence>MELKHDCIRDLLLELEENLKLNQTLSVSDIANLSSMKRYHQDDIVYTINKLNEAGFIKSFSYMGGGLDISEITYYGHQFLDNVRGNSIWSETKSQLSKVGGAASLSIISELASSLVKAKLGIN</sequence>
<name>A0A5M8RDL8_9BACI</name>
<evidence type="ECO:0000313" key="1">
    <source>
        <dbReference type="EMBL" id="KAA6446675.1"/>
    </source>
</evidence>
<dbReference type="InterPro" id="IPR019650">
    <property type="entry name" value="DUF2513"/>
</dbReference>
<protein>
    <submittedName>
        <fullName evidence="1">DUF2513 domain-containing protein</fullName>
    </submittedName>
</protein>
<comment type="caution">
    <text evidence="1">The sequence shown here is derived from an EMBL/GenBank/DDBJ whole genome shotgun (WGS) entry which is preliminary data.</text>
</comment>
<dbReference type="Pfam" id="PF10711">
    <property type="entry name" value="DUF2513"/>
    <property type="match status" value="1"/>
</dbReference>
<dbReference type="AlphaFoldDB" id="A0A5M8RDL8"/>
<accession>A0A5M8RDL8</accession>
<reference evidence="1 2" key="1">
    <citation type="submission" date="2018-08" db="EMBL/GenBank/DDBJ databases">
        <title>Bacillus phenotypic plasticity.</title>
        <authorList>
            <person name="Hurtado E."/>
        </authorList>
    </citation>
    <scope>NUCLEOTIDE SEQUENCE [LARGE SCALE GENOMIC DNA]</scope>
    <source>
        <strain evidence="1 2">427</strain>
    </source>
</reference>
<dbReference type="EMBL" id="QSND01000008">
    <property type="protein sequence ID" value="KAA6446675.1"/>
    <property type="molecule type" value="Genomic_DNA"/>
</dbReference>
<organism evidence="1 2">
    <name type="scientific">Bacillus swezeyi</name>
    <dbReference type="NCBI Taxonomy" id="1925020"/>
    <lineage>
        <taxon>Bacteria</taxon>
        <taxon>Bacillati</taxon>
        <taxon>Bacillota</taxon>
        <taxon>Bacilli</taxon>
        <taxon>Bacillales</taxon>
        <taxon>Bacillaceae</taxon>
        <taxon>Bacillus</taxon>
    </lineage>
</organism>
<gene>
    <name evidence="1" type="ORF">DX927_23565</name>
</gene>
<dbReference type="RefSeq" id="WP_148959176.1">
    <property type="nucleotide sequence ID" value="NZ_QSND01000008.1"/>
</dbReference>
<dbReference type="Proteomes" id="UP000324326">
    <property type="component" value="Unassembled WGS sequence"/>
</dbReference>
<proteinExistence type="predicted"/>
<evidence type="ECO:0000313" key="2">
    <source>
        <dbReference type="Proteomes" id="UP000324326"/>
    </source>
</evidence>